<feature type="region of interest" description="Disordered" evidence="1">
    <location>
        <begin position="1"/>
        <end position="58"/>
    </location>
</feature>
<name>A0ABQ1AZ09_9EURO</name>
<dbReference type="PANTHER" id="PTHR35391">
    <property type="entry name" value="C2H2-TYPE DOMAIN-CONTAINING PROTEIN-RELATED"/>
    <property type="match status" value="1"/>
</dbReference>
<organism evidence="3 4">
    <name type="scientific">Aspergillus udagawae</name>
    <dbReference type="NCBI Taxonomy" id="91492"/>
    <lineage>
        <taxon>Eukaryota</taxon>
        <taxon>Fungi</taxon>
        <taxon>Dikarya</taxon>
        <taxon>Ascomycota</taxon>
        <taxon>Pezizomycotina</taxon>
        <taxon>Eurotiomycetes</taxon>
        <taxon>Eurotiomycetidae</taxon>
        <taxon>Eurotiales</taxon>
        <taxon>Aspergillaceae</taxon>
        <taxon>Aspergillus</taxon>
        <taxon>Aspergillus subgen. Fumigati</taxon>
    </lineage>
</organism>
<reference evidence="3 4" key="1">
    <citation type="submission" date="2020-01" db="EMBL/GenBank/DDBJ databases">
        <title>Draft genome sequence of Aspergillus udagawae IFM 53868.</title>
        <authorList>
            <person name="Takahashi H."/>
            <person name="Yaguchi T."/>
        </authorList>
    </citation>
    <scope>NUCLEOTIDE SEQUENCE [LARGE SCALE GENOMIC DNA]</scope>
    <source>
        <strain evidence="3 4">IFM 53868</strain>
    </source>
</reference>
<dbReference type="PANTHER" id="PTHR35391:SF5">
    <property type="entry name" value="DUF6590 DOMAIN-CONTAINING PROTEIN"/>
    <property type="match status" value="1"/>
</dbReference>
<evidence type="ECO:0000256" key="1">
    <source>
        <dbReference type="SAM" id="MobiDB-lite"/>
    </source>
</evidence>
<dbReference type="Proteomes" id="UP000465266">
    <property type="component" value="Unassembled WGS sequence"/>
</dbReference>
<protein>
    <recommendedName>
        <fullName evidence="2">DUF6590 domain-containing protein</fullName>
    </recommendedName>
</protein>
<feature type="domain" description="DUF6590" evidence="2">
    <location>
        <begin position="263"/>
        <end position="424"/>
    </location>
</feature>
<accession>A0ABQ1AZ09</accession>
<comment type="caution">
    <text evidence="3">The sequence shown here is derived from an EMBL/GenBank/DDBJ whole genome shotgun (WGS) entry which is preliminary data.</text>
</comment>
<feature type="compositionally biased region" description="Basic residues" evidence="1">
    <location>
        <begin position="1"/>
        <end position="10"/>
    </location>
</feature>
<proteinExistence type="predicted"/>
<dbReference type="InterPro" id="IPR046497">
    <property type="entry name" value="DUF6590"/>
</dbReference>
<keyword evidence="4" id="KW-1185">Reference proteome</keyword>
<evidence type="ECO:0000313" key="3">
    <source>
        <dbReference type="EMBL" id="GFF90661.1"/>
    </source>
</evidence>
<sequence length="436" mass="48037">MANSGRRPRPQRPSATQRDDGGQRDRSARHEGSNSRRDVPRSTSALLYPDESDRPASDVTLASRSYGLSTSRYGGQPSNFPAVQNIAHSSLRHSVHDTTRPISYRSGAYDGDVAAGLAYNTQRHYNSTSMDTLTSDFAHMGTRFLTQGSGDLASDILESHAYRPASPHRHHQHNSFPASGYNPPDLAPTRNPGAHQSASGRPMYSPVPGVGSDHAETHGTPEQSSPPLGTLRNRKAYSIRGESRGVYGPPLDWRYQVQRSPGDFFVVGRVFAILWHEGKGQQGTVISQGPVISDFNSQGKSTQNQFTRGRFGEEIFSGIRRMVVVKAMSQCAWCVPITTYGGKGVAKPGVDPAKHAIVYMRGSVPACKADEPRMTKEPLEVEPARPDERLDEMSRLNFGKVYTVEHNVKVRHVGMISWTSMVKFRGYASNEFRLDI</sequence>
<feature type="region of interest" description="Disordered" evidence="1">
    <location>
        <begin position="164"/>
        <end position="233"/>
    </location>
</feature>
<feature type="compositionally biased region" description="Basic and acidic residues" evidence="1">
    <location>
        <begin position="17"/>
        <end position="40"/>
    </location>
</feature>
<dbReference type="EMBL" id="BLKG01000069">
    <property type="protein sequence ID" value="GFF90661.1"/>
    <property type="molecule type" value="Genomic_DNA"/>
</dbReference>
<dbReference type="Pfam" id="PF20233">
    <property type="entry name" value="DUF6590"/>
    <property type="match status" value="1"/>
</dbReference>
<evidence type="ECO:0000313" key="4">
    <source>
        <dbReference type="Proteomes" id="UP000465266"/>
    </source>
</evidence>
<evidence type="ECO:0000259" key="2">
    <source>
        <dbReference type="Pfam" id="PF20233"/>
    </source>
</evidence>
<gene>
    <name evidence="3" type="ORF">IFM53868_06241</name>
</gene>